<keyword evidence="7 9" id="KW-0472">Membrane</keyword>
<evidence type="ECO:0000256" key="9">
    <source>
        <dbReference type="SAM" id="Phobius"/>
    </source>
</evidence>
<dbReference type="SMART" id="SM00283">
    <property type="entry name" value="MA"/>
    <property type="match status" value="1"/>
</dbReference>
<keyword evidence="5 9" id="KW-0812">Transmembrane</keyword>
<evidence type="ECO:0000256" key="2">
    <source>
        <dbReference type="ARBA" id="ARBA00022475"/>
    </source>
</evidence>
<name>A0A3B0X7G3_9ZZZZ</name>
<dbReference type="GO" id="GO:0007165">
    <property type="term" value="P:signal transduction"/>
    <property type="evidence" value="ECO:0007669"/>
    <property type="project" value="UniProtKB-KW"/>
</dbReference>
<accession>A0A3B0X7G3</accession>
<evidence type="ECO:0000256" key="1">
    <source>
        <dbReference type="ARBA" id="ARBA00004651"/>
    </source>
</evidence>
<evidence type="ECO:0000256" key="4">
    <source>
        <dbReference type="ARBA" id="ARBA00022500"/>
    </source>
</evidence>
<dbReference type="PANTHER" id="PTHR32089">
    <property type="entry name" value="METHYL-ACCEPTING CHEMOTAXIS PROTEIN MCPB"/>
    <property type="match status" value="1"/>
</dbReference>
<evidence type="ECO:0000256" key="5">
    <source>
        <dbReference type="ARBA" id="ARBA00022692"/>
    </source>
</evidence>
<dbReference type="AlphaFoldDB" id="A0A3B0X7G3"/>
<sequence>MLKKLFFNPYVICSVCVLLVVMIMILNVELSALKLSAAVVLISVLWLFVVVITKKNKALNNEENKNTHKLIQSELALCFENLSQVLDAKNKPMLESLAQVESVISDASVKLTKSFNNLTNNSNRQNDITVKIMNELSNEINSEEIKTEEMKFDKFVSETSSVLRGYVDLTVKVSDKGVSAAHKMQDMLEEMEEMFSLLDEVKYLADQTGLLALNASIEAARAGELGRGFAVVADEVRALAKKSASLNEQIHKHVILSRETLDDANIIVGEIASLDMHQAIKSKRNLDDMMRELDAVNRFVSESMSASSSIVKEIQMDVGNAVTALQYEDMAVQLVAYVESELNDFSALLNSIKLQNNEQDTLAILVEINEKLQQKIQVGLASHRAVLSSSMEEGDVELF</sequence>
<evidence type="ECO:0000256" key="7">
    <source>
        <dbReference type="ARBA" id="ARBA00023136"/>
    </source>
</evidence>
<dbReference type="GO" id="GO:0005886">
    <property type="term" value="C:plasma membrane"/>
    <property type="evidence" value="ECO:0007669"/>
    <property type="project" value="UniProtKB-SubCell"/>
</dbReference>
<dbReference type="Gene3D" id="1.10.287.950">
    <property type="entry name" value="Methyl-accepting chemotaxis protein"/>
    <property type="match status" value="1"/>
</dbReference>
<keyword evidence="3" id="KW-0488">Methylation</keyword>
<dbReference type="InterPro" id="IPR004089">
    <property type="entry name" value="MCPsignal_dom"/>
</dbReference>
<gene>
    <name evidence="11" type="ORF">MNBD_GAMMA08-1087</name>
</gene>
<evidence type="ECO:0000256" key="6">
    <source>
        <dbReference type="ARBA" id="ARBA00022989"/>
    </source>
</evidence>
<feature type="transmembrane region" description="Helical" evidence="9">
    <location>
        <begin position="7"/>
        <end position="26"/>
    </location>
</feature>
<keyword evidence="8" id="KW-0807">Transducer</keyword>
<keyword evidence="4" id="KW-0145">Chemotaxis</keyword>
<evidence type="ECO:0000256" key="8">
    <source>
        <dbReference type="ARBA" id="ARBA00023224"/>
    </source>
</evidence>
<keyword evidence="2" id="KW-1003">Cell membrane</keyword>
<dbReference type="EMBL" id="UOFH01000077">
    <property type="protein sequence ID" value="VAW59422.1"/>
    <property type="molecule type" value="Genomic_DNA"/>
</dbReference>
<dbReference type="Pfam" id="PF00015">
    <property type="entry name" value="MCPsignal"/>
    <property type="match status" value="1"/>
</dbReference>
<comment type="subcellular location">
    <subcellularLocation>
        <location evidence="1">Cell membrane</location>
        <topology evidence="1">Multi-pass membrane protein</topology>
    </subcellularLocation>
</comment>
<evidence type="ECO:0000259" key="10">
    <source>
        <dbReference type="PROSITE" id="PS50111"/>
    </source>
</evidence>
<evidence type="ECO:0000313" key="11">
    <source>
        <dbReference type="EMBL" id="VAW59422.1"/>
    </source>
</evidence>
<protein>
    <submittedName>
        <fullName evidence="11">Methyl-accepting chemotaxis protein</fullName>
    </submittedName>
</protein>
<dbReference type="SUPFAM" id="SSF58104">
    <property type="entry name" value="Methyl-accepting chemotaxis protein (MCP) signaling domain"/>
    <property type="match status" value="1"/>
</dbReference>
<evidence type="ECO:0000256" key="3">
    <source>
        <dbReference type="ARBA" id="ARBA00022481"/>
    </source>
</evidence>
<feature type="transmembrane region" description="Helical" evidence="9">
    <location>
        <begin position="32"/>
        <end position="52"/>
    </location>
</feature>
<organism evidence="11">
    <name type="scientific">hydrothermal vent metagenome</name>
    <dbReference type="NCBI Taxonomy" id="652676"/>
    <lineage>
        <taxon>unclassified sequences</taxon>
        <taxon>metagenomes</taxon>
        <taxon>ecological metagenomes</taxon>
    </lineage>
</organism>
<feature type="domain" description="Methyl-accepting transducer" evidence="10">
    <location>
        <begin position="179"/>
        <end position="343"/>
    </location>
</feature>
<dbReference type="GO" id="GO:0006935">
    <property type="term" value="P:chemotaxis"/>
    <property type="evidence" value="ECO:0007669"/>
    <property type="project" value="UniProtKB-KW"/>
</dbReference>
<proteinExistence type="predicted"/>
<keyword evidence="6 9" id="KW-1133">Transmembrane helix</keyword>
<dbReference type="PANTHER" id="PTHR32089:SF39">
    <property type="entry name" value="METHYL-ACCEPTING CHEMOTAXIS PROTEIN HLYB"/>
    <property type="match status" value="1"/>
</dbReference>
<dbReference type="PROSITE" id="PS50111">
    <property type="entry name" value="CHEMOTAXIS_TRANSDUC_2"/>
    <property type="match status" value="1"/>
</dbReference>
<reference evidence="11" key="1">
    <citation type="submission" date="2018-06" db="EMBL/GenBank/DDBJ databases">
        <authorList>
            <person name="Zhirakovskaya E."/>
        </authorList>
    </citation>
    <scope>NUCLEOTIDE SEQUENCE</scope>
</reference>